<sequence length="644" mass="74702">MKQNTRPMPTTNSRKPNYSPTNHKTFRYVPRSISQAQHRRVTTPMSNNGNNEERKRITQPRQPPPEPPIPSYLPKKGSPTPRGKSKKKNQGLLLNNSSCIALREHFFDNGDFENYDDEKLNMLLEHLREYSSYSALHRNYDDAERSDKLQERIKEELKMRSSNIPQYQENSVPYEVLLEEKMKEHQKELDEFDCQTEEKREKLEEKQKKDTEEFEDRWRNEMPRKYRKPSTKLITYFEIERKLGLNGNFEKAKKLKVETDRLQAEEMEQAQRLLIKDYNNAKAKFDQQQQEEYQLFIDTRKHWRDVILARHKTEKEAIDNRGNVLSKKQCESVKTKEFQFDPNSRSPTGGGAAIYHRESHRPNGHLLPPLLPPNDEKVKEMLARENEEKRQKNKRILQHIKDKEREADNSEVEFSSSRSESNLNDQDQMLPPPVLKKKSGAKNSRPTSSISSSRNDESARKNSRNSGRSSQNKNISNNQNSSRSSSRSNKLSERKNDFGGSSSKDYAPSQTSATLTNESKVDSTSIDNGSREETPDSNSNVAPAKLENILLNIDNLSSRKENNDTASFQESSKHESNTYSKNDDENKKLSDNYSYSSYSYSSDDENPPNDEKAEDGNNEQSEKGDNTQTFNLTQTDRYKADKKE</sequence>
<feature type="compositionally biased region" description="Polar residues" evidence="1">
    <location>
        <begin position="1"/>
        <end position="23"/>
    </location>
</feature>
<feature type="region of interest" description="Disordered" evidence="1">
    <location>
        <begin position="1"/>
        <end position="91"/>
    </location>
</feature>
<feature type="compositionally biased region" description="Low complexity" evidence="1">
    <location>
        <begin position="468"/>
        <end position="489"/>
    </location>
</feature>
<dbReference type="AlphaFoldDB" id="A0A1J4KA56"/>
<comment type="caution">
    <text evidence="2">The sequence shown here is derived from an EMBL/GenBank/DDBJ whole genome shotgun (WGS) entry which is preliminary data.</text>
</comment>
<name>A0A1J4KA56_9EUKA</name>
<feature type="compositionally biased region" description="Basic and acidic residues" evidence="1">
    <location>
        <begin position="374"/>
        <end position="390"/>
    </location>
</feature>
<feature type="compositionally biased region" description="Basic and acidic residues" evidence="1">
    <location>
        <begin position="196"/>
        <end position="208"/>
    </location>
</feature>
<reference evidence="2" key="1">
    <citation type="submission" date="2016-10" db="EMBL/GenBank/DDBJ databases">
        <authorList>
            <person name="Benchimol M."/>
            <person name="Almeida L.G."/>
            <person name="Vasconcelos A.T."/>
            <person name="Perreira-Neves A."/>
            <person name="Rosa I.A."/>
            <person name="Tasca T."/>
            <person name="Bogo M.R."/>
            <person name="de Souza W."/>
        </authorList>
    </citation>
    <scope>NUCLEOTIDE SEQUENCE [LARGE SCALE GENOMIC DNA]</scope>
    <source>
        <strain evidence="2">K</strain>
    </source>
</reference>
<feature type="compositionally biased region" description="Low complexity" evidence="1">
    <location>
        <begin position="412"/>
        <end position="421"/>
    </location>
</feature>
<keyword evidence="3" id="KW-1185">Reference proteome</keyword>
<dbReference type="RefSeq" id="XP_068361235.1">
    <property type="nucleotide sequence ID" value="XM_068503224.1"/>
</dbReference>
<accession>A0A1J4KA56</accession>
<feature type="compositionally biased region" description="Basic and acidic residues" evidence="1">
    <location>
        <begin position="399"/>
        <end position="408"/>
    </location>
</feature>
<feature type="compositionally biased region" description="Basic and acidic residues" evidence="1">
    <location>
        <begin position="571"/>
        <end position="590"/>
    </location>
</feature>
<dbReference type="EMBL" id="MLAK01000678">
    <property type="protein sequence ID" value="OHT08099.1"/>
    <property type="molecule type" value="Genomic_DNA"/>
</dbReference>
<evidence type="ECO:0000256" key="1">
    <source>
        <dbReference type="SAM" id="MobiDB-lite"/>
    </source>
</evidence>
<feature type="compositionally biased region" description="Low complexity" evidence="1">
    <location>
        <begin position="591"/>
        <end position="601"/>
    </location>
</feature>
<dbReference type="VEuPathDB" id="TrichDB:TRFO_23561"/>
<feature type="compositionally biased region" description="Pro residues" evidence="1">
    <location>
        <begin position="61"/>
        <end position="71"/>
    </location>
</feature>
<dbReference type="OrthoDB" id="10628353at2759"/>
<feature type="compositionally biased region" description="Basic and acidic residues" evidence="1">
    <location>
        <begin position="609"/>
        <end position="625"/>
    </location>
</feature>
<gene>
    <name evidence="2" type="ORF">TRFO_23561</name>
</gene>
<dbReference type="PANTHER" id="PTHR47026">
    <property type="entry name" value="PIGMENTOSA GTPASE REGULATOR-LIKE PROTEIN, PUTATIVE-RELATED"/>
    <property type="match status" value="1"/>
</dbReference>
<proteinExistence type="predicted"/>
<dbReference type="GeneID" id="94837928"/>
<feature type="compositionally biased region" description="Polar residues" evidence="1">
    <location>
        <begin position="626"/>
        <end position="635"/>
    </location>
</feature>
<protein>
    <submittedName>
        <fullName evidence="2">Uncharacterized protein</fullName>
    </submittedName>
</protein>
<feature type="region of interest" description="Disordered" evidence="1">
    <location>
        <begin position="557"/>
        <end position="644"/>
    </location>
</feature>
<feature type="region of interest" description="Disordered" evidence="1">
    <location>
        <begin position="189"/>
        <end position="208"/>
    </location>
</feature>
<evidence type="ECO:0000313" key="2">
    <source>
        <dbReference type="EMBL" id="OHT08099.1"/>
    </source>
</evidence>
<feature type="region of interest" description="Disordered" evidence="1">
    <location>
        <begin position="334"/>
        <end position="545"/>
    </location>
</feature>
<evidence type="ECO:0000313" key="3">
    <source>
        <dbReference type="Proteomes" id="UP000179807"/>
    </source>
</evidence>
<dbReference type="PANTHER" id="PTHR47026:SF2">
    <property type="entry name" value="FLAGELLAR ASSOCIATED PROTEIN"/>
    <property type="match status" value="1"/>
</dbReference>
<organism evidence="2 3">
    <name type="scientific">Tritrichomonas foetus</name>
    <dbReference type="NCBI Taxonomy" id="1144522"/>
    <lineage>
        <taxon>Eukaryota</taxon>
        <taxon>Metamonada</taxon>
        <taxon>Parabasalia</taxon>
        <taxon>Tritrichomonadida</taxon>
        <taxon>Tritrichomonadidae</taxon>
        <taxon>Tritrichomonas</taxon>
    </lineage>
</organism>
<dbReference type="Proteomes" id="UP000179807">
    <property type="component" value="Unassembled WGS sequence"/>
</dbReference>
<feature type="compositionally biased region" description="Polar residues" evidence="1">
    <location>
        <begin position="499"/>
        <end position="528"/>
    </location>
</feature>